<feature type="transmembrane region" description="Helical" evidence="2">
    <location>
        <begin position="89"/>
        <end position="111"/>
    </location>
</feature>
<evidence type="ECO:0000313" key="4">
    <source>
        <dbReference type="Proteomes" id="UP000030625"/>
    </source>
</evidence>
<dbReference type="AlphaFoldDB" id="A0A0A7I5H9"/>
<name>A0A0A7I5H9_9BIFI</name>
<dbReference type="KEGG" id="bka:AH68_04525"/>
<sequence>MPNRAERRAQAKQNRRGVPQQYDQTRGRGRSGMLDEYQLQEKSRRLQDGTDGPWKPTGGSVVENESLLTTNPDYTNPKMFKAPHSMRQWFRVASWTLIALSAIAFLVVMWLPSHPMWLIATVSIVFAIGVLSLFFTAGNPKHNPNLDQNGTAV</sequence>
<organism evidence="3 4">
    <name type="scientific">Bifidobacterium catenulatum PV20-2</name>
    <dbReference type="NCBI Taxonomy" id="1447716"/>
    <lineage>
        <taxon>Bacteria</taxon>
        <taxon>Bacillati</taxon>
        <taxon>Actinomycetota</taxon>
        <taxon>Actinomycetes</taxon>
        <taxon>Bifidobacteriales</taxon>
        <taxon>Bifidobacteriaceae</taxon>
        <taxon>Bifidobacterium</taxon>
    </lineage>
</organism>
<evidence type="ECO:0000256" key="2">
    <source>
        <dbReference type="SAM" id="Phobius"/>
    </source>
</evidence>
<dbReference type="EMBL" id="CP007456">
    <property type="protein sequence ID" value="AIZ14460.1"/>
    <property type="molecule type" value="Genomic_DNA"/>
</dbReference>
<dbReference type="Proteomes" id="UP000030625">
    <property type="component" value="Chromosome"/>
</dbReference>
<gene>
    <name evidence="3" type="ORF">AH68_04525</name>
</gene>
<evidence type="ECO:0000256" key="1">
    <source>
        <dbReference type="SAM" id="MobiDB-lite"/>
    </source>
</evidence>
<protein>
    <submittedName>
        <fullName evidence="3">Membrane protein</fullName>
    </submittedName>
</protein>
<dbReference type="STRING" id="1447716.AH68_04525"/>
<reference evidence="3 4" key="1">
    <citation type="journal article" date="2015" name="Genome Announc.">
        <title>Complete and Assembled Genome Sequence of Bifidobacterium kashiwanohense PV20-2, Isolated from the Feces of an Anemic Kenyan Infant.</title>
        <authorList>
            <person name="Vazquez-Gutierrez P."/>
            <person name="Lacroix C."/>
            <person name="Chassard C."/>
            <person name="Klumpp J."/>
            <person name="Jans C."/>
            <person name="Stevens M.J."/>
        </authorList>
    </citation>
    <scope>NUCLEOTIDE SEQUENCE [LARGE SCALE GENOMIC DNA]</scope>
    <source>
        <strain evidence="3 4">PV20-2</strain>
    </source>
</reference>
<feature type="compositionally biased region" description="Basic and acidic residues" evidence="1">
    <location>
        <begin position="39"/>
        <end position="48"/>
    </location>
</feature>
<feature type="region of interest" description="Disordered" evidence="1">
    <location>
        <begin position="1"/>
        <end position="62"/>
    </location>
</feature>
<dbReference type="OrthoDB" id="3242741at2"/>
<keyword evidence="2" id="KW-0472">Membrane</keyword>
<dbReference type="RefSeq" id="WP_039198003.1">
    <property type="nucleotide sequence ID" value="NZ_CP007456.1"/>
</dbReference>
<feature type="transmembrane region" description="Helical" evidence="2">
    <location>
        <begin position="117"/>
        <end position="137"/>
    </location>
</feature>
<proteinExistence type="predicted"/>
<evidence type="ECO:0000313" key="3">
    <source>
        <dbReference type="EMBL" id="AIZ14460.1"/>
    </source>
</evidence>
<keyword evidence="2" id="KW-1133">Transmembrane helix</keyword>
<dbReference type="HOGENOM" id="CLU_120940_0_0_11"/>
<accession>A0A0A7I5H9</accession>
<keyword evidence="2" id="KW-0812">Transmembrane</keyword>